<organism evidence="1 2">
    <name type="scientific">Heterorhabditis bacteriophora</name>
    <name type="common">Entomopathogenic nematode worm</name>
    <dbReference type="NCBI Taxonomy" id="37862"/>
    <lineage>
        <taxon>Eukaryota</taxon>
        <taxon>Metazoa</taxon>
        <taxon>Ecdysozoa</taxon>
        <taxon>Nematoda</taxon>
        <taxon>Chromadorea</taxon>
        <taxon>Rhabditida</taxon>
        <taxon>Rhabditina</taxon>
        <taxon>Rhabditomorpha</taxon>
        <taxon>Strongyloidea</taxon>
        <taxon>Heterorhabditidae</taxon>
        <taxon>Heterorhabditis</taxon>
    </lineage>
</organism>
<proteinExistence type="predicted"/>
<sequence>MGRPYTLSLHERDQNKALSTAGYTVKRIADVVKRSRKAVMNFLLHQEEYSTKKSSGQPSKLNDQL</sequence>
<reference evidence="2" key="1">
    <citation type="submission" date="2016-11" db="UniProtKB">
        <authorList>
            <consortium name="WormBaseParasite"/>
        </authorList>
    </citation>
    <scope>IDENTIFICATION</scope>
</reference>
<dbReference type="Gene3D" id="1.10.10.60">
    <property type="entry name" value="Homeodomain-like"/>
    <property type="match status" value="1"/>
</dbReference>
<keyword evidence="1" id="KW-1185">Reference proteome</keyword>
<dbReference type="WBParaSite" id="Hba_19342">
    <property type="protein sequence ID" value="Hba_19342"/>
    <property type="gene ID" value="Hba_19342"/>
</dbReference>
<accession>A0A1I7XP80</accession>
<dbReference type="AlphaFoldDB" id="A0A1I7XP80"/>
<evidence type="ECO:0000313" key="1">
    <source>
        <dbReference type="Proteomes" id="UP000095283"/>
    </source>
</evidence>
<dbReference type="Proteomes" id="UP000095283">
    <property type="component" value="Unplaced"/>
</dbReference>
<protein>
    <submittedName>
        <fullName evidence="2">HTH_Tnp_Tc3_1 domain-containing protein</fullName>
    </submittedName>
</protein>
<evidence type="ECO:0000313" key="2">
    <source>
        <dbReference type="WBParaSite" id="Hba_19342"/>
    </source>
</evidence>
<name>A0A1I7XP80_HETBA</name>